<proteinExistence type="predicted"/>
<name>A0ABW3CM34_9ACTN</name>
<evidence type="ECO:0000256" key="6">
    <source>
        <dbReference type="ARBA" id="ARBA00023316"/>
    </source>
</evidence>
<feature type="non-terminal residue" evidence="10">
    <location>
        <position position="1"/>
    </location>
</feature>
<comment type="caution">
    <text evidence="10">The sequence shown here is derived from an EMBL/GenBank/DDBJ whole genome shotgun (WGS) entry which is preliminary data.</text>
</comment>
<evidence type="ECO:0000256" key="3">
    <source>
        <dbReference type="ARBA" id="ARBA00022960"/>
    </source>
</evidence>
<keyword evidence="3 7" id="KW-0133">Cell shape</keyword>
<dbReference type="PANTHER" id="PTHR30582">
    <property type="entry name" value="L,D-TRANSPEPTIDASE"/>
    <property type="match status" value="1"/>
</dbReference>
<dbReference type="InterPro" id="IPR038063">
    <property type="entry name" value="Transpep_catalytic_dom"/>
</dbReference>
<feature type="active site" description="Proton donor/acceptor" evidence="7">
    <location>
        <position position="250"/>
    </location>
</feature>
<evidence type="ECO:0000313" key="11">
    <source>
        <dbReference type="Proteomes" id="UP001597083"/>
    </source>
</evidence>
<evidence type="ECO:0000259" key="9">
    <source>
        <dbReference type="PROSITE" id="PS52029"/>
    </source>
</evidence>
<evidence type="ECO:0000256" key="2">
    <source>
        <dbReference type="ARBA" id="ARBA00022679"/>
    </source>
</evidence>
<dbReference type="SUPFAM" id="SSF141523">
    <property type="entry name" value="L,D-transpeptidase catalytic domain-like"/>
    <property type="match status" value="1"/>
</dbReference>
<keyword evidence="2" id="KW-0808">Transferase</keyword>
<organism evidence="10 11">
    <name type="scientific">Actinomadura adrarensis</name>
    <dbReference type="NCBI Taxonomy" id="1819600"/>
    <lineage>
        <taxon>Bacteria</taxon>
        <taxon>Bacillati</taxon>
        <taxon>Actinomycetota</taxon>
        <taxon>Actinomycetes</taxon>
        <taxon>Streptosporangiales</taxon>
        <taxon>Thermomonosporaceae</taxon>
        <taxon>Actinomadura</taxon>
    </lineage>
</organism>
<feature type="region of interest" description="Disordered" evidence="8">
    <location>
        <begin position="1"/>
        <end position="39"/>
    </location>
</feature>
<evidence type="ECO:0000313" key="10">
    <source>
        <dbReference type="EMBL" id="MFD0855054.1"/>
    </source>
</evidence>
<keyword evidence="11" id="KW-1185">Reference proteome</keyword>
<keyword evidence="6 7" id="KW-0961">Cell wall biogenesis/degradation</keyword>
<dbReference type="InterPro" id="IPR050979">
    <property type="entry name" value="LD-transpeptidase"/>
</dbReference>
<evidence type="ECO:0000256" key="1">
    <source>
        <dbReference type="ARBA" id="ARBA00004752"/>
    </source>
</evidence>
<dbReference type="Pfam" id="PF03734">
    <property type="entry name" value="YkuD"/>
    <property type="match status" value="1"/>
</dbReference>
<gene>
    <name evidence="10" type="ORF">ACFQ07_22625</name>
</gene>
<dbReference type="CDD" id="cd16913">
    <property type="entry name" value="YkuD_like"/>
    <property type="match status" value="1"/>
</dbReference>
<dbReference type="Proteomes" id="UP001597083">
    <property type="component" value="Unassembled WGS sequence"/>
</dbReference>
<dbReference type="Gene3D" id="2.60.40.3710">
    <property type="match status" value="1"/>
</dbReference>
<protein>
    <submittedName>
        <fullName evidence="10">Ig-like domain-containing protein</fullName>
    </submittedName>
</protein>
<feature type="domain" description="L,D-TPase catalytic" evidence="9">
    <location>
        <begin position="157"/>
        <end position="292"/>
    </location>
</feature>
<dbReference type="Gene3D" id="2.60.40.3780">
    <property type="match status" value="1"/>
</dbReference>
<dbReference type="Gene3D" id="2.40.440.10">
    <property type="entry name" value="L,D-transpeptidase catalytic domain-like"/>
    <property type="match status" value="1"/>
</dbReference>
<evidence type="ECO:0000256" key="7">
    <source>
        <dbReference type="PROSITE-ProRule" id="PRU01373"/>
    </source>
</evidence>
<dbReference type="CDD" id="cd13432">
    <property type="entry name" value="LDT_IgD_like_2"/>
    <property type="match status" value="1"/>
</dbReference>
<keyword evidence="5" id="KW-0012">Acyltransferase</keyword>
<dbReference type="PROSITE" id="PS52029">
    <property type="entry name" value="LD_TPASE"/>
    <property type="match status" value="1"/>
</dbReference>
<feature type="active site" description="Nucleophile" evidence="7">
    <location>
        <position position="268"/>
    </location>
</feature>
<dbReference type="InterPro" id="IPR041280">
    <property type="entry name" value="Big_10"/>
</dbReference>
<dbReference type="InterPro" id="IPR005490">
    <property type="entry name" value="LD_TPept_cat_dom"/>
</dbReference>
<reference evidence="11" key="1">
    <citation type="journal article" date="2019" name="Int. J. Syst. Evol. Microbiol.">
        <title>The Global Catalogue of Microorganisms (GCM) 10K type strain sequencing project: providing services to taxonomists for standard genome sequencing and annotation.</title>
        <authorList>
            <consortium name="The Broad Institute Genomics Platform"/>
            <consortium name="The Broad Institute Genome Sequencing Center for Infectious Disease"/>
            <person name="Wu L."/>
            <person name="Ma J."/>
        </authorList>
    </citation>
    <scope>NUCLEOTIDE SEQUENCE [LARGE SCALE GENOMIC DNA]</scope>
    <source>
        <strain evidence="11">JCM 31696</strain>
    </source>
</reference>
<evidence type="ECO:0000256" key="8">
    <source>
        <dbReference type="SAM" id="MobiDB-lite"/>
    </source>
</evidence>
<dbReference type="EMBL" id="JBHTIR010003341">
    <property type="protein sequence ID" value="MFD0855054.1"/>
    <property type="molecule type" value="Genomic_DNA"/>
</dbReference>
<dbReference type="PANTHER" id="PTHR30582:SF2">
    <property type="entry name" value="L,D-TRANSPEPTIDASE YCIB-RELATED"/>
    <property type="match status" value="1"/>
</dbReference>
<evidence type="ECO:0000256" key="5">
    <source>
        <dbReference type="ARBA" id="ARBA00023315"/>
    </source>
</evidence>
<accession>A0ABW3CM34</accession>
<comment type="pathway">
    <text evidence="1 7">Cell wall biogenesis; peptidoglycan biosynthesis.</text>
</comment>
<sequence>PVPGELSGDRTSWKSSRLRPSTRYEVTATARGPQGKTTTVTSAFSTLKPAAELDIVDVTPMAGETVGVGMPIIVTFNRTVQNKKAVERALRVRSTKPTTGAWFWAGDNTVIFRTENGEYWDPNQQVTFSAELTGVRAGKSTYGVDDFSRRFTIGDSHIVTASTKTKRLTVKENGRTVKSWPISAGKGGKVVNGVDVFLTTSGVHLTMGKENPAIMTSEWMGVDPKDKKNGGYREVIPHAVRISNSGEYIHSMAATVWAQGRRNVSHGCLNSPPAAAKWFYEYSYRGDPVIITGTERKLAWNNGWSYYQLPWSSWVAGSALDRTVRTG</sequence>
<dbReference type="Pfam" id="PF17964">
    <property type="entry name" value="Big_10"/>
    <property type="match status" value="1"/>
</dbReference>
<evidence type="ECO:0000256" key="4">
    <source>
        <dbReference type="ARBA" id="ARBA00022984"/>
    </source>
</evidence>
<keyword evidence="4 7" id="KW-0573">Peptidoglycan synthesis</keyword>